<dbReference type="Proteomes" id="UP001172386">
    <property type="component" value="Unassembled WGS sequence"/>
</dbReference>
<accession>A0ACC2ZUG6</accession>
<comment type="caution">
    <text evidence="1">The sequence shown here is derived from an EMBL/GenBank/DDBJ whole genome shotgun (WGS) entry which is preliminary data.</text>
</comment>
<reference evidence="1" key="1">
    <citation type="submission" date="2022-10" db="EMBL/GenBank/DDBJ databases">
        <title>Culturing micro-colonial fungi from biological soil crusts in the Mojave desert and describing Neophaeococcomyces mojavensis, and introducing the new genera and species Taxawa tesnikishii.</title>
        <authorList>
            <person name="Kurbessoian T."/>
            <person name="Stajich J.E."/>
        </authorList>
    </citation>
    <scope>NUCLEOTIDE SEQUENCE</scope>
    <source>
        <strain evidence="1">JES_112</strain>
    </source>
</reference>
<proteinExistence type="predicted"/>
<name>A0ACC2ZUG6_9EURO</name>
<gene>
    <name evidence="1" type="ORF">H2198_009635</name>
</gene>
<sequence length="236" mass="26492">MKESSQDSTHLSDSNFMTTFFHEQKPPQDSVDHFRQIPWLNQHVSNASYKIIPTFSRHLKTSGEDYFFSRTINTPETIPHMISLRLKNMKTPDVTSDHPPSQSTNPSFTAHKTPTIVPEEPDVLCLLQLGTRGLDGHPATIHGGVTCAILDETMGLLCMLHDHNIKEPGPRDSLYTANLNVSYRAPIPTPSTVLVKTWLVKRQGRKLFSKGQIVDEKGTVLAEADGLWVVARREKL</sequence>
<keyword evidence="2" id="KW-1185">Reference proteome</keyword>
<evidence type="ECO:0000313" key="1">
    <source>
        <dbReference type="EMBL" id="KAJ9651081.1"/>
    </source>
</evidence>
<dbReference type="EMBL" id="JAPDRQ010000284">
    <property type="protein sequence ID" value="KAJ9651081.1"/>
    <property type="molecule type" value="Genomic_DNA"/>
</dbReference>
<protein>
    <submittedName>
        <fullName evidence="1">Uncharacterized protein</fullName>
    </submittedName>
</protein>
<organism evidence="1 2">
    <name type="scientific">Neophaeococcomyces mojaviensis</name>
    <dbReference type="NCBI Taxonomy" id="3383035"/>
    <lineage>
        <taxon>Eukaryota</taxon>
        <taxon>Fungi</taxon>
        <taxon>Dikarya</taxon>
        <taxon>Ascomycota</taxon>
        <taxon>Pezizomycotina</taxon>
        <taxon>Eurotiomycetes</taxon>
        <taxon>Chaetothyriomycetidae</taxon>
        <taxon>Chaetothyriales</taxon>
        <taxon>Chaetothyriales incertae sedis</taxon>
        <taxon>Neophaeococcomyces</taxon>
    </lineage>
</organism>
<evidence type="ECO:0000313" key="2">
    <source>
        <dbReference type="Proteomes" id="UP001172386"/>
    </source>
</evidence>